<keyword evidence="6" id="KW-1015">Disulfide bond</keyword>
<dbReference type="Proteomes" id="UP000823561">
    <property type="component" value="Chromosome 3"/>
</dbReference>
<dbReference type="PROSITE" id="PS50279">
    <property type="entry name" value="BPTI_KUNITZ_2"/>
    <property type="match status" value="3"/>
</dbReference>
<dbReference type="GO" id="GO:0004867">
    <property type="term" value="F:serine-type endopeptidase inhibitor activity"/>
    <property type="evidence" value="ECO:0007669"/>
    <property type="project" value="UniProtKB-KW"/>
</dbReference>
<keyword evidence="2" id="KW-0356">Hemostasis</keyword>
<dbReference type="GO" id="GO:0007596">
    <property type="term" value="P:blood coagulation"/>
    <property type="evidence" value="ECO:0007669"/>
    <property type="project" value="UniProtKB-KW"/>
</dbReference>
<keyword evidence="5" id="KW-0094">Blood coagulation</keyword>
<gene>
    <name evidence="10" type="ORF">AALO_G00045840</name>
</gene>
<dbReference type="EMBL" id="JADWDJ010000003">
    <property type="protein sequence ID" value="KAG5283762.1"/>
    <property type="molecule type" value="Genomic_DNA"/>
</dbReference>
<evidence type="ECO:0000313" key="10">
    <source>
        <dbReference type="EMBL" id="KAG5283762.1"/>
    </source>
</evidence>
<dbReference type="FunFam" id="4.10.410.10:FF:000004">
    <property type="entry name" value="Tissue factor pathway inhibitor"/>
    <property type="match status" value="2"/>
</dbReference>
<dbReference type="PANTHER" id="PTHR10083">
    <property type="entry name" value="KUNITZ-TYPE PROTEASE INHIBITOR-RELATED"/>
    <property type="match status" value="1"/>
</dbReference>
<evidence type="ECO:0000313" key="11">
    <source>
        <dbReference type="Proteomes" id="UP000823561"/>
    </source>
</evidence>
<feature type="domain" description="BPTI/Kunitz inhibitor" evidence="9">
    <location>
        <begin position="243"/>
        <end position="293"/>
    </location>
</feature>
<dbReference type="PANTHER" id="PTHR10083:SF377">
    <property type="entry name" value="TISSUE FACTOR PATHWAY INHIBITOR"/>
    <property type="match status" value="1"/>
</dbReference>
<comment type="caution">
    <text evidence="10">The sequence shown here is derived from an EMBL/GenBank/DDBJ whole genome shotgun (WGS) entry which is preliminary data.</text>
</comment>
<dbReference type="PIRSF" id="PIRSF001620">
    <property type="entry name" value="TFPI"/>
    <property type="match status" value="1"/>
</dbReference>
<evidence type="ECO:0000256" key="2">
    <source>
        <dbReference type="ARBA" id="ARBA00022696"/>
    </source>
</evidence>
<evidence type="ECO:0000256" key="3">
    <source>
        <dbReference type="ARBA" id="ARBA00022737"/>
    </source>
</evidence>
<organism evidence="10 11">
    <name type="scientific">Alosa alosa</name>
    <name type="common">allis shad</name>
    <dbReference type="NCBI Taxonomy" id="278164"/>
    <lineage>
        <taxon>Eukaryota</taxon>
        <taxon>Metazoa</taxon>
        <taxon>Chordata</taxon>
        <taxon>Craniata</taxon>
        <taxon>Vertebrata</taxon>
        <taxon>Euteleostomi</taxon>
        <taxon>Actinopterygii</taxon>
        <taxon>Neopterygii</taxon>
        <taxon>Teleostei</taxon>
        <taxon>Clupei</taxon>
        <taxon>Clupeiformes</taxon>
        <taxon>Clupeoidei</taxon>
        <taxon>Clupeidae</taxon>
        <taxon>Alosa</taxon>
    </lineage>
</organism>
<feature type="chain" id="PRO_5043876720" description="BPTI/Kunitz inhibitor domain-containing protein" evidence="8">
    <location>
        <begin position="24"/>
        <end position="317"/>
    </location>
</feature>
<evidence type="ECO:0000259" key="9">
    <source>
        <dbReference type="PROSITE" id="PS50279"/>
    </source>
</evidence>
<evidence type="ECO:0000256" key="7">
    <source>
        <dbReference type="ARBA" id="ARBA00023180"/>
    </source>
</evidence>
<dbReference type="SMART" id="SM00131">
    <property type="entry name" value="KU"/>
    <property type="match status" value="3"/>
</dbReference>
<dbReference type="Pfam" id="PF00014">
    <property type="entry name" value="Kunitz_BPTI"/>
    <property type="match status" value="3"/>
</dbReference>
<keyword evidence="11" id="KW-1185">Reference proteome</keyword>
<feature type="domain" description="BPTI/Kunitz inhibitor" evidence="9">
    <location>
        <begin position="102"/>
        <end position="152"/>
    </location>
</feature>
<keyword evidence="4" id="KW-0722">Serine protease inhibitor</keyword>
<sequence length="317" mass="36002">MAITTNLVFSCVVLSVFVHEHYAWDFNGADDRRPGLHIFHHTCALKKDEGPCKGMIERYYFNIDNGSCESFDYGGCQGNDNNFRTFEDCENMCIVNEEKNPCHLTDEPGPCRGLVPRYFYERQSQKCKRFFYGGCFGNANNFKTMKECEAKCQQRVIQTVTDGPKPTKRSQEIPIPADVVTQPPLEEVHTKAPKLKAVEAHMANVHNESHKLEPVDVAPAAPVEDMHVLQIQEAAALNIPHFCLSPIDRGTCDGTERRYTYNPKRKKCQLFRYSGCGGNKNNFVHKRHCMKMCMKGSSKLGVIRIKKKNSHVLHPAD</sequence>
<dbReference type="InterPro" id="IPR036880">
    <property type="entry name" value="Kunitz_BPTI_sf"/>
</dbReference>
<keyword evidence="3" id="KW-0677">Repeat</keyword>
<dbReference type="InterPro" id="IPR050098">
    <property type="entry name" value="TFPI/VKTCI-like"/>
</dbReference>
<accession>A0AAV6HE37</accession>
<dbReference type="InterPro" id="IPR002223">
    <property type="entry name" value="Kunitz_BPTI"/>
</dbReference>
<name>A0AAV6HE37_9TELE</name>
<dbReference type="InterPro" id="IPR020901">
    <property type="entry name" value="Prtase_inh_Kunz-CS"/>
</dbReference>
<proteinExistence type="predicted"/>
<protein>
    <recommendedName>
        <fullName evidence="9">BPTI/Kunitz inhibitor domain-containing protein</fullName>
    </recommendedName>
</protein>
<evidence type="ECO:0000256" key="4">
    <source>
        <dbReference type="ARBA" id="ARBA00022900"/>
    </source>
</evidence>
<evidence type="ECO:0000256" key="6">
    <source>
        <dbReference type="ARBA" id="ARBA00023157"/>
    </source>
</evidence>
<evidence type="ECO:0000256" key="8">
    <source>
        <dbReference type="SAM" id="SignalP"/>
    </source>
</evidence>
<keyword evidence="8" id="KW-0732">Signal</keyword>
<dbReference type="GO" id="GO:0005615">
    <property type="term" value="C:extracellular space"/>
    <property type="evidence" value="ECO:0007669"/>
    <property type="project" value="TreeGrafter"/>
</dbReference>
<dbReference type="PRINTS" id="PR00759">
    <property type="entry name" value="BASICPTASE"/>
</dbReference>
<evidence type="ECO:0000256" key="1">
    <source>
        <dbReference type="ARBA" id="ARBA00022690"/>
    </source>
</evidence>
<keyword evidence="1" id="KW-0646">Protease inhibitor</keyword>
<dbReference type="SUPFAM" id="SSF57362">
    <property type="entry name" value="BPTI-like"/>
    <property type="match status" value="3"/>
</dbReference>
<feature type="signal peptide" evidence="8">
    <location>
        <begin position="1"/>
        <end position="23"/>
    </location>
</feature>
<dbReference type="AlphaFoldDB" id="A0AAV6HE37"/>
<keyword evidence="7" id="KW-0325">Glycoprotein</keyword>
<evidence type="ECO:0000256" key="5">
    <source>
        <dbReference type="ARBA" id="ARBA00023084"/>
    </source>
</evidence>
<feature type="domain" description="BPTI/Kunitz inhibitor" evidence="9">
    <location>
        <begin position="43"/>
        <end position="93"/>
    </location>
</feature>
<reference evidence="10" key="1">
    <citation type="submission" date="2020-10" db="EMBL/GenBank/DDBJ databases">
        <title>Chromosome-scale genome assembly of the Allis shad, Alosa alosa.</title>
        <authorList>
            <person name="Margot Z."/>
            <person name="Christophe K."/>
            <person name="Cabau C."/>
            <person name="Louis A."/>
            <person name="Berthelot C."/>
            <person name="Parey E."/>
            <person name="Roest Crollius H."/>
            <person name="Montfort J."/>
            <person name="Robinson-Rechavi M."/>
            <person name="Bucao C."/>
            <person name="Bouchez O."/>
            <person name="Gislard M."/>
            <person name="Lluch J."/>
            <person name="Milhes M."/>
            <person name="Lampietro C."/>
            <person name="Lopez Roques C."/>
            <person name="Donnadieu C."/>
            <person name="Braasch I."/>
            <person name="Desvignes T."/>
            <person name="Postlethwait J."/>
            <person name="Bobe J."/>
            <person name="Guiguen Y."/>
        </authorList>
    </citation>
    <scope>NUCLEOTIDE SEQUENCE</scope>
    <source>
        <strain evidence="10">M-15738</strain>
        <tissue evidence="10">Blood</tissue>
    </source>
</reference>
<dbReference type="Gene3D" id="4.10.410.10">
    <property type="entry name" value="Pancreatic trypsin inhibitor Kunitz domain"/>
    <property type="match status" value="3"/>
</dbReference>
<dbReference type="PROSITE" id="PS00280">
    <property type="entry name" value="BPTI_KUNITZ_1"/>
    <property type="match status" value="3"/>
</dbReference>
<dbReference type="InterPro" id="IPR008296">
    <property type="entry name" value="TFPI-like"/>
</dbReference>